<feature type="binding site" evidence="9">
    <location>
        <position position="42"/>
    </location>
    <ligand>
        <name>substrate</name>
    </ligand>
</feature>
<dbReference type="Gene3D" id="3.40.50.620">
    <property type="entry name" value="HUPs"/>
    <property type="match status" value="1"/>
</dbReference>
<evidence type="ECO:0000256" key="2">
    <source>
        <dbReference type="ARBA" id="ARBA00022679"/>
    </source>
</evidence>
<dbReference type="GO" id="GO:0004595">
    <property type="term" value="F:pantetheine-phosphate adenylyltransferase activity"/>
    <property type="evidence" value="ECO:0007669"/>
    <property type="project" value="UniProtKB-UniRule"/>
</dbReference>
<accession>A0A9D9H9K5</accession>
<evidence type="ECO:0000256" key="8">
    <source>
        <dbReference type="ARBA" id="ARBA00029346"/>
    </source>
</evidence>
<feature type="binding site" evidence="9">
    <location>
        <position position="76"/>
    </location>
    <ligand>
        <name>substrate</name>
    </ligand>
</feature>
<reference evidence="11" key="1">
    <citation type="submission" date="2020-10" db="EMBL/GenBank/DDBJ databases">
        <authorList>
            <person name="Gilroy R."/>
        </authorList>
    </citation>
    <scope>NUCLEOTIDE SEQUENCE</scope>
    <source>
        <strain evidence="11">C6-149</strain>
    </source>
</reference>
<proteinExistence type="inferred from homology"/>
<dbReference type="GO" id="GO:0005737">
    <property type="term" value="C:cytoplasm"/>
    <property type="evidence" value="ECO:0007669"/>
    <property type="project" value="UniProtKB-SubCell"/>
</dbReference>
<comment type="pathway">
    <text evidence="9">Cofactor biosynthesis; coenzyme A biosynthesis; CoA from (R)-pantothenate: step 4/5.</text>
</comment>
<dbReference type="SUPFAM" id="SSF52374">
    <property type="entry name" value="Nucleotidylyl transferase"/>
    <property type="match status" value="1"/>
</dbReference>
<evidence type="ECO:0000256" key="7">
    <source>
        <dbReference type="ARBA" id="ARBA00022993"/>
    </source>
</evidence>
<dbReference type="CDD" id="cd02163">
    <property type="entry name" value="PPAT"/>
    <property type="match status" value="1"/>
</dbReference>
<evidence type="ECO:0000256" key="1">
    <source>
        <dbReference type="ARBA" id="ARBA00022490"/>
    </source>
</evidence>
<evidence type="ECO:0000256" key="3">
    <source>
        <dbReference type="ARBA" id="ARBA00022695"/>
    </source>
</evidence>
<keyword evidence="3 9" id="KW-0548">Nucleotidyltransferase</keyword>
<dbReference type="AlphaFoldDB" id="A0A9D9H9K5"/>
<dbReference type="NCBIfam" id="TIGR01510">
    <property type="entry name" value="coaD_prev_kdtB"/>
    <property type="match status" value="1"/>
</dbReference>
<organism evidence="11 12">
    <name type="scientific">Candidatus Gallilactobacillus intestinavium</name>
    <dbReference type="NCBI Taxonomy" id="2840838"/>
    <lineage>
        <taxon>Bacteria</taxon>
        <taxon>Bacillati</taxon>
        <taxon>Bacillota</taxon>
        <taxon>Bacilli</taxon>
        <taxon>Lactobacillales</taxon>
        <taxon>Lactobacillaceae</taxon>
        <taxon>Lactobacillaceae incertae sedis</taxon>
        <taxon>Candidatus Gallilactobacillus</taxon>
    </lineage>
</organism>
<keyword evidence="4 9" id="KW-0547">Nucleotide-binding</keyword>
<keyword evidence="2 9" id="KW-0808">Transferase</keyword>
<comment type="cofactor">
    <cofactor evidence="9">
        <name>Mg(2+)</name>
        <dbReference type="ChEBI" id="CHEBI:18420"/>
    </cofactor>
</comment>
<evidence type="ECO:0000256" key="5">
    <source>
        <dbReference type="ARBA" id="ARBA00022840"/>
    </source>
</evidence>
<dbReference type="EC" id="2.7.7.3" evidence="9"/>
<evidence type="ECO:0000256" key="4">
    <source>
        <dbReference type="ARBA" id="ARBA00022741"/>
    </source>
</evidence>
<feature type="binding site" evidence="9">
    <location>
        <position position="101"/>
    </location>
    <ligand>
        <name>ATP</name>
        <dbReference type="ChEBI" id="CHEBI:30616"/>
    </ligand>
</feature>
<comment type="caution">
    <text evidence="11">The sequence shown here is derived from an EMBL/GenBank/DDBJ whole genome shotgun (WGS) entry which is preliminary data.</text>
</comment>
<dbReference type="PANTHER" id="PTHR21342">
    <property type="entry name" value="PHOSPHOPANTETHEINE ADENYLYLTRANSFERASE"/>
    <property type="match status" value="1"/>
</dbReference>
<dbReference type="InterPro" id="IPR001980">
    <property type="entry name" value="PPAT"/>
</dbReference>
<feature type="binding site" evidence="9">
    <location>
        <position position="90"/>
    </location>
    <ligand>
        <name>substrate</name>
    </ligand>
</feature>
<name>A0A9D9H9K5_9LACO</name>
<dbReference type="EMBL" id="JADIMP010000083">
    <property type="protein sequence ID" value="MBO8441768.1"/>
    <property type="molecule type" value="Genomic_DNA"/>
</dbReference>
<feature type="site" description="Transition state stabilizer" evidence="9">
    <location>
        <position position="18"/>
    </location>
</feature>
<evidence type="ECO:0000256" key="9">
    <source>
        <dbReference type="HAMAP-Rule" id="MF_00151"/>
    </source>
</evidence>
<sequence length="160" mass="18301">MDKIAVFPGSFDPLTNGHLDIIKRAIDIFDKLIVTVAINTNKNALFSLEERVQIIQDVINYEKLSNVQVMSTDQLTVDFMKTHHANYIVRGIRNENDYLYERDIANINSALADNKIESVFLLAKSQNEKLSSSMLKEIIRFKGDISQFVPKVVLDRIDNK</sequence>
<protein>
    <recommendedName>
        <fullName evidence="9">Phosphopantetheine adenylyltransferase</fullName>
        <ecNumber evidence="9">2.7.7.3</ecNumber>
    </recommendedName>
    <alternativeName>
        <fullName evidence="9">Dephospho-CoA pyrophosphorylase</fullName>
    </alternativeName>
    <alternativeName>
        <fullName evidence="9">Pantetheine-phosphate adenylyltransferase</fullName>
        <shortName evidence="9">PPAT</shortName>
    </alternativeName>
</protein>
<comment type="function">
    <text evidence="9">Reversibly transfers an adenylyl group from ATP to 4'-phosphopantetheine, yielding dephospho-CoA (dPCoA) and pyrophosphate.</text>
</comment>
<keyword evidence="1 9" id="KW-0963">Cytoplasm</keyword>
<reference evidence="11" key="2">
    <citation type="journal article" date="2021" name="PeerJ">
        <title>Extensive microbial diversity within the chicken gut microbiome revealed by metagenomics and culture.</title>
        <authorList>
            <person name="Gilroy R."/>
            <person name="Ravi A."/>
            <person name="Getino M."/>
            <person name="Pursley I."/>
            <person name="Horton D.L."/>
            <person name="Alikhan N.F."/>
            <person name="Baker D."/>
            <person name="Gharbi K."/>
            <person name="Hall N."/>
            <person name="Watson M."/>
            <person name="Adriaenssens E.M."/>
            <person name="Foster-Nyarko E."/>
            <person name="Jarju S."/>
            <person name="Secka A."/>
            <person name="Antonio M."/>
            <person name="Oren A."/>
            <person name="Chaudhuri R.R."/>
            <person name="La Ragione R."/>
            <person name="Hildebrand F."/>
            <person name="Pallen M.J."/>
        </authorList>
    </citation>
    <scope>NUCLEOTIDE SEQUENCE</scope>
    <source>
        <strain evidence="11">C6-149</strain>
    </source>
</reference>
<dbReference type="InterPro" id="IPR004821">
    <property type="entry name" value="Cyt_trans-like"/>
</dbReference>
<feature type="binding site" evidence="9">
    <location>
        <begin position="127"/>
        <end position="133"/>
    </location>
    <ligand>
        <name>ATP</name>
        <dbReference type="ChEBI" id="CHEBI:30616"/>
    </ligand>
</feature>
<dbReference type="GO" id="GO:0015937">
    <property type="term" value="P:coenzyme A biosynthetic process"/>
    <property type="evidence" value="ECO:0007669"/>
    <property type="project" value="UniProtKB-UniRule"/>
</dbReference>
<keyword evidence="6 9" id="KW-0460">Magnesium</keyword>
<keyword evidence="7 9" id="KW-0173">Coenzyme A biosynthesis</keyword>
<evidence type="ECO:0000313" key="11">
    <source>
        <dbReference type="EMBL" id="MBO8441768.1"/>
    </source>
</evidence>
<comment type="subunit">
    <text evidence="9">Homohexamer.</text>
</comment>
<dbReference type="Proteomes" id="UP000823614">
    <property type="component" value="Unassembled WGS sequence"/>
</dbReference>
<evidence type="ECO:0000313" key="12">
    <source>
        <dbReference type="Proteomes" id="UP000823614"/>
    </source>
</evidence>
<feature type="binding site" evidence="9">
    <location>
        <position position="10"/>
    </location>
    <ligand>
        <name>substrate</name>
    </ligand>
</feature>
<gene>
    <name evidence="9 11" type="primary">coaD</name>
    <name evidence="11" type="ORF">IAA89_05000</name>
</gene>
<dbReference type="Pfam" id="PF01467">
    <property type="entry name" value="CTP_transf_like"/>
    <property type="match status" value="1"/>
</dbReference>
<feature type="binding site" evidence="9">
    <location>
        <position position="18"/>
    </location>
    <ligand>
        <name>ATP</name>
        <dbReference type="ChEBI" id="CHEBI:30616"/>
    </ligand>
</feature>
<comment type="subcellular location">
    <subcellularLocation>
        <location evidence="9">Cytoplasm</location>
    </subcellularLocation>
</comment>
<dbReference type="PANTHER" id="PTHR21342:SF1">
    <property type="entry name" value="PHOSPHOPANTETHEINE ADENYLYLTRANSFERASE"/>
    <property type="match status" value="1"/>
</dbReference>
<keyword evidence="5 9" id="KW-0067">ATP-binding</keyword>
<feature type="domain" description="Cytidyltransferase-like" evidence="10">
    <location>
        <begin position="6"/>
        <end position="137"/>
    </location>
</feature>
<dbReference type="InterPro" id="IPR014729">
    <property type="entry name" value="Rossmann-like_a/b/a_fold"/>
</dbReference>
<dbReference type="GO" id="GO:0005524">
    <property type="term" value="F:ATP binding"/>
    <property type="evidence" value="ECO:0007669"/>
    <property type="project" value="UniProtKB-KW"/>
</dbReference>
<feature type="binding site" evidence="9">
    <location>
        <begin position="10"/>
        <end position="11"/>
    </location>
    <ligand>
        <name>ATP</name>
        <dbReference type="ChEBI" id="CHEBI:30616"/>
    </ligand>
</feature>
<dbReference type="HAMAP" id="MF_00151">
    <property type="entry name" value="PPAT_bact"/>
    <property type="match status" value="1"/>
</dbReference>
<comment type="catalytic activity">
    <reaction evidence="8 9">
        <text>(R)-4'-phosphopantetheine + ATP + H(+) = 3'-dephospho-CoA + diphosphate</text>
        <dbReference type="Rhea" id="RHEA:19801"/>
        <dbReference type="ChEBI" id="CHEBI:15378"/>
        <dbReference type="ChEBI" id="CHEBI:30616"/>
        <dbReference type="ChEBI" id="CHEBI:33019"/>
        <dbReference type="ChEBI" id="CHEBI:57328"/>
        <dbReference type="ChEBI" id="CHEBI:61723"/>
        <dbReference type="EC" id="2.7.7.3"/>
    </reaction>
</comment>
<feature type="binding site" evidence="9">
    <location>
        <begin position="91"/>
        <end position="93"/>
    </location>
    <ligand>
        <name>ATP</name>
        <dbReference type="ChEBI" id="CHEBI:30616"/>
    </ligand>
</feature>
<dbReference type="PRINTS" id="PR01020">
    <property type="entry name" value="LPSBIOSNTHSS"/>
</dbReference>
<evidence type="ECO:0000259" key="10">
    <source>
        <dbReference type="Pfam" id="PF01467"/>
    </source>
</evidence>
<dbReference type="NCBIfam" id="TIGR00125">
    <property type="entry name" value="cyt_tran_rel"/>
    <property type="match status" value="1"/>
</dbReference>
<comment type="similarity">
    <text evidence="9">Belongs to the bacterial CoaD family.</text>
</comment>
<evidence type="ECO:0000256" key="6">
    <source>
        <dbReference type="ARBA" id="ARBA00022842"/>
    </source>
</evidence>